<evidence type="ECO:0000313" key="2">
    <source>
        <dbReference type="EMBL" id="KAK9155358.1"/>
    </source>
</evidence>
<evidence type="ECO:0000256" key="1">
    <source>
        <dbReference type="SAM" id="MobiDB-lite"/>
    </source>
</evidence>
<keyword evidence="3" id="KW-1185">Reference proteome</keyword>
<dbReference type="EMBL" id="JBBNAE010000001">
    <property type="protein sequence ID" value="KAK9155358.1"/>
    <property type="molecule type" value="Genomic_DNA"/>
</dbReference>
<sequence length="92" mass="11020">MVLRSKFDDIANQLRQVAAFMQSQFGMNMDGAGPSQPPPPPPQEQQQQVHMDPTDPLRHDDVDQERQDWLWRMRRLEILMYLLWLFVELLNW</sequence>
<evidence type="ECO:0000313" key="3">
    <source>
        <dbReference type="Proteomes" id="UP001417504"/>
    </source>
</evidence>
<organism evidence="2 3">
    <name type="scientific">Stephania japonica</name>
    <dbReference type="NCBI Taxonomy" id="461633"/>
    <lineage>
        <taxon>Eukaryota</taxon>
        <taxon>Viridiplantae</taxon>
        <taxon>Streptophyta</taxon>
        <taxon>Embryophyta</taxon>
        <taxon>Tracheophyta</taxon>
        <taxon>Spermatophyta</taxon>
        <taxon>Magnoliopsida</taxon>
        <taxon>Ranunculales</taxon>
        <taxon>Menispermaceae</taxon>
        <taxon>Menispermoideae</taxon>
        <taxon>Cissampelideae</taxon>
        <taxon>Stephania</taxon>
    </lineage>
</organism>
<reference evidence="2 3" key="1">
    <citation type="submission" date="2024-01" db="EMBL/GenBank/DDBJ databases">
        <title>Genome assemblies of Stephania.</title>
        <authorList>
            <person name="Yang L."/>
        </authorList>
    </citation>
    <scope>NUCLEOTIDE SEQUENCE [LARGE SCALE GENOMIC DNA]</scope>
    <source>
        <strain evidence="2">QJT</strain>
        <tissue evidence="2">Leaf</tissue>
    </source>
</reference>
<comment type="caution">
    <text evidence="2">The sequence shown here is derived from an EMBL/GenBank/DDBJ whole genome shotgun (WGS) entry which is preliminary data.</text>
</comment>
<proteinExistence type="predicted"/>
<dbReference type="AlphaFoldDB" id="A0AAP0KP54"/>
<name>A0AAP0KP54_9MAGN</name>
<protein>
    <submittedName>
        <fullName evidence="2">Uncharacterized protein</fullName>
    </submittedName>
</protein>
<dbReference type="Proteomes" id="UP001417504">
    <property type="component" value="Unassembled WGS sequence"/>
</dbReference>
<feature type="compositionally biased region" description="Basic and acidic residues" evidence="1">
    <location>
        <begin position="52"/>
        <end position="61"/>
    </location>
</feature>
<gene>
    <name evidence="2" type="ORF">Sjap_002838</name>
</gene>
<feature type="region of interest" description="Disordered" evidence="1">
    <location>
        <begin position="26"/>
        <end position="61"/>
    </location>
</feature>
<accession>A0AAP0KP54</accession>